<evidence type="ECO:0000256" key="10">
    <source>
        <dbReference type="ARBA" id="ARBA00023239"/>
    </source>
</evidence>
<feature type="binding site" evidence="12">
    <location>
        <position position="67"/>
    </location>
    <ligand>
        <name>S-adenosyl-L-methionine</name>
        <dbReference type="ChEBI" id="CHEBI:59789"/>
    </ligand>
</feature>
<dbReference type="EMBL" id="LITQ01000002">
    <property type="protein sequence ID" value="OAA94632.1"/>
    <property type="molecule type" value="Genomic_DNA"/>
</dbReference>
<evidence type="ECO:0000256" key="13">
    <source>
        <dbReference type="SAM" id="MobiDB-lite"/>
    </source>
</evidence>
<dbReference type="Gene3D" id="3.20.20.70">
    <property type="entry name" value="Aldolase class I"/>
    <property type="match status" value="1"/>
</dbReference>
<evidence type="ECO:0000256" key="12">
    <source>
        <dbReference type="HAMAP-Rule" id="MF_01225"/>
    </source>
</evidence>
<proteinExistence type="inferred from homology"/>
<evidence type="ECO:0000256" key="8">
    <source>
        <dbReference type="ARBA" id="ARBA00023134"/>
    </source>
</evidence>
<dbReference type="SUPFAM" id="SSF102114">
    <property type="entry name" value="Radical SAM enzymes"/>
    <property type="match status" value="1"/>
</dbReference>
<feature type="binding site" evidence="12">
    <location>
        <begin position="257"/>
        <end position="259"/>
    </location>
    <ligand>
        <name>GTP</name>
        <dbReference type="ChEBI" id="CHEBI:37565"/>
    </ligand>
</feature>
<evidence type="ECO:0000256" key="11">
    <source>
        <dbReference type="ARBA" id="ARBA00048697"/>
    </source>
</evidence>
<comment type="function">
    <text evidence="12">Catalyzes the cyclization of GTP to (8S)-3',8-cyclo-7,8-dihydroguanosine 5'-triphosphate.</text>
</comment>
<feature type="binding site" evidence="12">
    <location>
        <position position="189"/>
    </location>
    <ligand>
        <name>S-adenosyl-L-methionine</name>
        <dbReference type="ChEBI" id="CHEBI:59789"/>
    </ligand>
</feature>
<dbReference type="InterPro" id="IPR000385">
    <property type="entry name" value="MoaA_NifB_PqqE_Fe-S-bd_CS"/>
</dbReference>
<dbReference type="PROSITE" id="PS51918">
    <property type="entry name" value="RADICAL_SAM"/>
    <property type="match status" value="1"/>
</dbReference>
<dbReference type="PATRIC" id="fig|1705578.3.peg.1666"/>
<feature type="binding site" evidence="12">
    <location>
        <position position="13"/>
    </location>
    <ligand>
        <name>GTP</name>
        <dbReference type="ChEBI" id="CHEBI:37565"/>
    </ligand>
</feature>
<feature type="compositionally biased region" description="Basic and acidic residues" evidence="13">
    <location>
        <begin position="301"/>
        <end position="315"/>
    </location>
</feature>
<reference evidence="16 18" key="2">
    <citation type="journal article" date="2016" name="Front. Microbiol.">
        <title>Industrial Acetogenic Biocatalysts: A Comparative Metabolic and Genomic Analysis.</title>
        <authorList>
            <person name="Bengelsdorf F."/>
            <person name="Poehlein A."/>
            <person name="Sonja S."/>
            <person name="Erz C."/>
            <person name="Hummel T."/>
            <person name="Hoffmeister S."/>
            <person name="Daniel R."/>
            <person name="Durre P."/>
        </authorList>
    </citation>
    <scope>NUCLEOTIDE SEQUENCE [LARGE SCALE GENOMIC DNA]</scope>
    <source>
        <strain evidence="16 18">PTA-10522</strain>
    </source>
</reference>
<dbReference type="GO" id="GO:0051539">
    <property type="term" value="F:4 iron, 4 sulfur cluster binding"/>
    <property type="evidence" value="ECO:0007669"/>
    <property type="project" value="UniProtKB-UniRule"/>
</dbReference>
<evidence type="ECO:0000313" key="15">
    <source>
        <dbReference type="EMBL" id="OAA94632.1"/>
    </source>
</evidence>
<dbReference type="NCBIfam" id="NF001199">
    <property type="entry name" value="PRK00164.2-1"/>
    <property type="match status" value="1"/>
</dbReference>
<keyword evidence="10 12" id="KW-0456">Lyase</keyword>
<dbReference type="SFLD" id="SFLDS00029">
    <property type="entry name" value="Radical_SAM"/>
    <property type="match status" value="1"/>
</dbReference>
<reference evidence="15 17" key="1">
    <citation type="journal article" date="2015" name="Biotechnol. Bioeng.">
        <title>Genome sequence and phenotypic characterization of Caulobacter segnis.</title>
        <authorList>
            <person name="Patel S."/>
            <person name="Fletcher B."/>
            <person name="Scott D.C."/>
            <person name="Ely B."/>
        </authorList>
    </citation>
    <scope>NUCLEOTIDE SEQUENCE [LARGE SCALE GENOMIC DNA]</scope>
    <source>
        <strain evidence="15 17">PS02</strain>
    </source>
</reference>
<keyword evidence="8 12" id="KW-0342">GTP-binding</keyword>
<evidence type="ECO:0000256" key="7">
    <source>
        <dbReference type="ARBA" id="ARBA00023014"/>
    </source>
</evidence>
<feature type="binding site" evidence="12">
    <location>
        <position position="27"/>
    </location>
    <ligand>
        <name>[4Fe-4S] cluster</name>
        <dbReference type="ChEBI" id="CHEBI:49883"/>
        <label>1</label>
        <note>4Fe-4S-S-AdoMet</note>
    </ligand>
</feature>
<evidence type="ECO:0000256" key="1">
    <source>
        <dbReference type="ARBA" id="ARBA00012167"/>
    </source>
</evidence>
<comment type="subunit">
    <text evidence="12">Monomer and homodimer.</text>
</comment>
<comment type="cofactor">
    <cofactor evidence="12">
        <name>[4Fe-4S] cluster</name>
        <dbReference type="ChEBI" id="CHEBI:49883"/>
    </cofactor>
    <text evidence="12">Binds 2 [4Fe-4S] clusters. Binds 1 [4Fe-4S] cluster coordinated with 3 cysteines and an exchangeable S-adenosyl-L-methionine and 1 [4Fe-4S] cluster coordinated with 3 cysteines and the GTP-derived substrate.</text>
</comment>
<feature type="binding site" evidence="12">
    <location>
        <position position="155"/>
    </location>
    <ligand>
        <name>GTP</name>
        <dbReference type="ChEBI" id="CHEBI:37565"/>
    </ligand>
</feature>
<feature type="binding site" evidence="12">
    <location>
        <position position="252"/>
    </location>
    <ligand>
        <name>[4Fe-4S] cluster</name>
        <dbReference type="ChEBI" id="CHEBI:49883"/>
        <label>2</label>
        <note>4Fe-4S-substrate</note>
    </ligand>
</feature>
<dbReference type="GO" id="GO:0046872">
    <property type="term" value="F:metal ion binding"/>
    <property type="evidence" value="ECO:0007669"/>
    <property type="project" value="UniProtKB-KW"/>
</dbReference>
<dbReference type="CDD" id="cd21117">
    <property type="entry name" value="Twitch_MoaA"/>
    <property type="match status" value="1"/>
</dbReference>
<comment type="similarity">
    <text evidence="12">Belongs to the radical SAM superfamily. MoaA family.</text>
</comment>
<dbReference type="AlphaFoldDB" id="A0A162LDW1"/>
<comment type="catalytic activity">
    <reaction evidence="11 12">
        <text>GTP + AH2 + S-adenosyl-L-methionine = (8S)-3',8-cyclo-7,8-dihydroguanosine 5'-triphosphate + 5'-deoxyadenosine + L-methionine + A + H(+)</text>
        <dbReference type="Rhea" id="RHEA:49576"/>
        <dbReference type="ChEBI" id="CHEBI:13193"/>
        <dbReference type="ChEBI" id="CHEBI:15378"/>
        <dbReference type="ChEBI" id="CHEBI:17319"/>
        <dbReference type="ChEBI" id="CHEBI:17499"/>
        <dbReference type="ChEBI" id="CHEBI:37565"/>
        <dbReference type="ChEBI" id="CHEBI:57844"/>
        <dbReference type="ChEBI" id="CHEBI:59789"/>
        <dbReference type="ChEBI" id="CHEBI:131766"/>
        <dbReference type="EC" id="4.1.99.22"/>
    </reaction>
</comment>
<evidence type="ECO:0000256" key="2">
    <source>
        <dbReference type="ARBA" id="ARBA00022485"/>
    </source>
</evidence>
<keyword evidence="5 12" id="KW-0547">Nucleotide-binding</keyword>
<dbReference type="EC" id="4.1.99.22" evidence="1 12"/>
<protein>
    <recommendedName>
        <fullName evidence="1 12">GTP 3',8-cyclase</fullName>
        <ecNumber evidence="1 12">4.1.99.22</ecNumber>
    </recommendedName>
    <alternativeName>
        <fullName evidence="12">Molybdenum cofactor biosynthesis protein A</fullName>
    </alternativeName>
</protein>
<evidence type="ECO:0000256" key="9">
    <source>
        <dbReference type="ARBA" id="ARBA00023150"/>
    </source>
</evidence>
<evidence type="ECO:0000313" key="17">
    <source>
        <dbReference type="Proteomes" id="UP000077384"/>
    </source>
</evidence>
<feature type="binding site" evidence="12">
    <location>
        <position position="24"/>
    </location>
    <ligand>
        <name>[4Fe-4S] cluster</name>
        <dbReference type="ChEBI" id="CHEBI:49883"/>
        <label>1</label>
        <note>4Fe-4S-S-AdoMet</note>
    </ligand>
</feature>
<evidence type="ECO:0000259" key="14">
    <source>
        <dbReference type="PROSITE" id="PS51918"/>
    </source>
</evidence>
<sequence>MKDSYGRSINYLRISLTDRCNLRCIYCMPKEGIVKRPYGDLLRFEDILKIIKAAATLGINKIRYTGGEPLIMKDIEYLIRETANIKGITDVAITTNGILLCDMADKLKEAGLKRVNISLDTLKADKYKFITRCGNLDAVLKSIDKCLSIGLTPVKINTVLLKGFNDTEIMDFVEFTKNLPVDIRFIELMPIGEGKKLYENDNLSSEVVLKEIQDNFDVISQPTSKSSTVSLYKVRGYKGNIGFISPMSCKFCKDCNRLRLTSIGDLKPCLHSDKVINLKHCLNDEKLLLEELKRGILGKPEEHNMSSKHKSESEKMMYQIGG</sequence>
<dbReference type="RefSeq" id="WP_013239967.1">
    <property type="nucleotide sequence ID" value="NZ_LITQ01000002.1"/>
</dbReference>
<keyword evidence="2 12" id="KW-0004">4Fe-4S</keyword>
<feature type="binding site" evidence="12">
    <location>
        <position position="255"/>
    </location>
    <ligand>
        <name>[4Fe-4S] cluster</name>
        <dbReference type="ChEBI" id="CHEBI:49883"/>
        <label>2</label>
        <note>4Fe-4S-substrate</note>
    </ligand>
</feature>
<dbReference type="PANTHER" id="PTHR22960">
    <property type="entry name" value="MOLYBDOPTERIN COFACTOR SYNTHESIS PROTEIN A"/>
    <property type="match status" value="1"/>
</dbReference>
<dbReference type="GO" id="GO:0061799">
    <property type="term" value="F:cyclic pyranopterin monophosphate synthase activity"/>
    <property type="evidence" value="ECO:0007669"/>
    <property type="project" value="TreeGrafter"/>
</dbReference>
<dbReference type="Pfam" id="PF06463">
    <property type="entry name" value="Mob_synth_C"/>
    <property type="match status" value="1"/>
</dbReference>
<feature type="binding site" evidence="12">
    <location>
        <position position="118"/>
    </location>
    <ligand>
        <name>S-adenosyl-L-methionine</name>
        <dbReference type="ChEBI" id="CHEBI:59789"/>
    </ligand>
</feature>
<feature type="binding site" evidence="12">
    <location>
        <position position="269"/>
    </location>
    <ligand>
        <name>[4Fe-4S] cluster</name>
        <dbReference type="ChEBI" id="CHEBI:49883"/>
        <label>2</label>
        <note>4Fe-4S-substrate</note>
    </ligand>
</feature>
<keyword evidence="18" id="KW-1185">Reference proteome</keyword>
<dbReference type="InterPro" id="IPR007197">
    <property type="entry name" value="rSAM"/>
</dbReference>
<dbReference type="Pfam" id="PF04055">
    <property type="entry name" value="Radical_SAM"/>
    <property type="match status" value="1"/>
</dbReference>
<evidence type="ECO:0000256" key="4">
    <source>
        <dbReference type="ARBA" id="ARBA00022723"/>
    </source>
</evidence>
<accession>A0A162LDW1</accession>
<feature type="binding site" evidence="12">
    <location>
        <position position="94"/>
    </location>
    <ligand>
        <name>GTP</name>
        <dbReference type="ChEBI" id="CHEBI:37565"/>
    </ligand>
</feature>
<dbReference type="Proteomes" id="UP000077384">
    <property type="component" value="Unassembled WGS sequence"/>
</dbReference>
<dbReference type="SFLD" id="SFLDG01383">
    <property type="entry name" value="cyclic_pyranopterin_phosphate"/>
    <property type="match status" value="1"/>
</dbReference>
<dbReference type="InterPro" id="IPR013785">
    <property type="entry name" value="Aldolase_TIM"/>
</dbReference>
<dbReference type="SFLD" id="SFLDG01386">
    <property type="entry name" value="main_SPASM_domain-containing"/>
    <property type="match status" value="1"/>
</dbReference>
<dbReference type="InterPro" id="IPR058240">
    <property type="entry name" value="rSAM_sf"/>
</dbReference>
<dbReference type="PROSITE" id="PS01305">
    <property type="entry name" value="MOAA_NIFB_PQQE"/>
    <property type="match status" value="1"/>
</dbReference>
<dbReference type="EMBL" id="LROR01000053">
    <property type="protein sequence ID" value="OBR93462.1"/>
    <property type="molecule type" value="Genomic_DNA"/>
</dbReference>
<dbReference type="SMART" id="SM00729">
    <property type="entry name" value="Elp3"/>
    <property type="match status" value="1"/>
</dbReference>
<organism evidence="15 17">
    <name type="scientific">Clostridium coskatii</name>
    <dbReference type="NCBI Taxonomy" id="1705578"/>
    <lineage>
        <taxon>Bacteria</taxon>
        <taxon>Bacillati</taxon>
        <taxon>Bacillota</taxon>
        <taxon>Clostridia</taxon>
        <taxon>Eubacteriales</taxon>
        <taxon>Clostridiaceae</taxon>
        <taxon>Clostridium</taxon>
    </lineage>
</organism>
<dbReference type="UniPathway" id="UPA00344"/>
<feature type="domain" description="Radical SAM core" evidence="14">
    <location>
        <begin position="4"/>
        <end position="230"/>
    </location>
</feature>
<name>A0A162LDW1_9CLOT</name>
<evidence type="ECO:0000256" key="5">
    <source>
        <dbReference type="ARBA" id="ARBA00022741"/>
    </source>
</evidence>
<dbReference type="InterPro" id="IPR040064">
    <property type="entry name" value="MoaA-like"/>
</dbReference>
<dbReference type="NCBIfam" id="TIGR02666">
    <property type="entry name" value="moaA"/>
    <property type="match status" value="1"/>
</dbReference>
<comment type="caution">
    <text evidence="15">The sequence shown here is derived from an EMBL/GenBank/DDBJ whole genome shotgun (WGS) entry which is preliminary data.</text>
</comment>
<dbReference type="PANTHER" id="PTHR22960:SF0">
    <property type="entry name" value="MOLYBDENUM COFACTOR BIOSYNTHESIS PROTEIN 1"/>
    <property type="match status" value="1"/>
</dbReference>
<dbReference type="GO" id="GO:0006777">
    <property type="term" value="P:Mo-molybdopterin cofactor biosynthetic process"/>
    <property type="evidence" value="ECO:0007669"/>
    <property type="project" value="UniProtKB-UniRule"/>
</dbReference>
<dbReference type="InterPro" id="IPR050105">
    <property type="entry name" value="MoCo_biosynth_MoaA/MoaC"/>
</dbReference>
<comment type="pathway">
    <text evidence="12">Cofactor biosynthesis; molybdopterin biosynthesis.</text>
</comment>
<evidence type="ECO:0000256" key="3">
    <source>
        <dbReference type="ARBA" id="ARBA00022691"/>
    </source>
</evidence>
<dbReference type="HAMAP" id="MF_01225_B">
    <property type="entry name" value="MoaA_B"/>
    <property type="match status" value="1"/>
</dbReference>
<dbReference type="GO" id="GO:1904047">
    <property type="term" value="F:S-adenosyl-L-methionine binding"/>
    <property type="evidence" value="ECO:0007669"/>
    <property type="project" value="UniProtKB-UniRule"/>
</dbReference>
<keyword evidence="7 12" id="KW-0411">Iron-sulfur</keyword>
<dbReference type="SFLD" id="SFLDG01067">
    <property type="entry name" value="SPASM/twitch_domain_containing"/>
    <property type="match status" value="1"/>
</dbReference>
<dbReference type="Proteomes" id="UP000093694">
    <property type="component" value="Unassembled WGS sequence"/>
</dbReference>
<dbReference type="GO" id="GO:0061798">
    <property type="term" value="F:GTP 3',8'-cyclase activity"/>
    <property type="evidence" value="ECO:0007669"/>
    <property type="project" value="UniProtKB-UniRule"/>
</dbReference>
<keyword evidence="3 12" id="KW-0949">S-adenosyl-L-methionine</keyword>
<evidence type="ECO:0000313" key="18">
    <source>
        <dbReference type="Proteomes" id="UP000093694"/>
    </source>
</evidence>
<feature type="binding site" evidence="12">
    <location>
        <position position="26"/>
    </location>
    <ligand>
        <name>S-adenosyl-L-methionine</name>
        <dbReference type="ChEBI" id="CHEBI:59789"/>
    </ligand>
</feature>
<keyword evidence="6 12" id="KW-0408">Iron</keyword>
<dbReference type="CDD" id="cd01335">
    <property type="entry name" value="Radical_SAM"/>
    <property type="match status" value="1"/>
</dbReference>
<feature type="region of interest" description="Disordered" evidence="13">
    <location>
        <begin position="301"/>
        <end position="322"/>
    </location>
</feature>
<dbReference type="InterPro" id="IPR013483">
    <property type="entry name" value="MoaA"/>
</dbReference>
<feature type="binding site" evidence="12">
    <location>
        <position position="20"/>
    </location>
    <ligand>
        <name>[4Fe-4S] cluster</name>
        <dbReference type="ChEBI" id="CHEBI:49883"/>
        <label>1</label>
        <note>4Fe-4S-S-AdoMet</note>
    </ligand>
</feature>
<keyword evidence="9 12" id="KW-0501">Molybdenum cofactor biosynthesis</keyword>
<dbReference type="GO" id="GO:0005525">
    <property type="term" value="F:GTP binding"/>
    <property type="evidence" value="ECO:0007669"/>
    <property type="project" value="UniProtKB-UniRule"/>
</dbReference>
<keyword evidence="4 12" id="KW-0479">Metal-binding</keyword>
<dbReference type="InterPro" id="IPR006638">
    <property type="entry name" value="Elp3/MiaA/NifB-like_rSAM"/>
</dbReference>
<dbReference type="InterPro" id="IPR010505">
    <property type="entry name" value="MoaA_twitch"/>
</dbReference>
<evidence type="ECO:0000313" key="16">
    <source>
        <dbReference type="EMBL" id="OBR93462.1"/>
    </source>
</evidence>
<feature type="binding site" evidence="12">
    <location>
        <position position="63"/>
    </location>
    <ligand>
        <name>GTP</name>
        <dbReference type="ChEBI" id="CHEBI:37565"/>
    </ligand>
</feature>
<gene>
    <name evidence="15" type="primary">moaA_2</name>
    <name evidence="12" type="synonym">moaA</name>
    <name evidence="16" type="ORF">CLCOS_25040</name>
    <name evidence="15" type="ORF">WX73_02344</name>
</gene>
<evidence type="ECO:0000256" key="6">
    <source>
        <dbReference type="ARBA" id="ARBA00023004"/>
    </source>
</evidence>